<organism evidence="1 2">
    <name type="scientific">Rhodocollybia butyracea</name>
    <dbReference type="NCBI Taxonomy" id="206335"/>
    <lineage>
        <taxon>Eukaryota</taxon>
        <taxon>Fungi</taxon>
        <taxon>Dikarya</taxon>
        <taxon>Basidiomycota</taxon>
        <taxon>Agaricomycotina</taxon>
        <taxon>Agaricomycetes</taxon>
        <taxon>Agaricomycetidae</taxon>
        <taxon>Agaricales</taxon>
        <taxon>Marasmiineae</taxon>
        <taxon>Omphalotaceae</taxon>
        <taxon>Rhodocollybia</taxon>
    </lineage>
</organism>
<sequence length="92" mass="9931">ASYNAEACFPPPVCHPGTRKTILQYLEQWSLGQNTLLLGHHSTGIADSHNNPRISCWLYRGAGAGKSAIAQTLAESWAKNCTLAGSFFLLLS</sequence>
<dbReference type="OrthoDB" id="5967843at2759"/>
<dbReference type="Proteomes" id="UP000772434">
    <property type="component" value="Unassembled WGS sequence"/>
</dbReference>
<accession>A0A9P5PND2</accession>
<reference evidence="1" key="1">
    <citation type="submission" date="2020-11" db="EMBL/GenBank/DDBJ databases">
        <authorList>
            <consortium name="DOE Joint Genome Institute"/>
            <person name="Ahrendt S."/>
            <person name="Riley R."/>
            <person name="Andreopoulos W."/>
            <person name="Labutti K."/>
            <person name="Pangilinan J."/>
            <person name="Ruiz-Duenas F.J."/>
            <person name="Barrasa J.M."/>
            <person name="Sanchez-Garcia M."/>
            <person name="Camarero S."/>
            <person name="Miyauchi S."/>
            <person name="Serrano A."/>
            <person name="Linde D."/>
            <person name="Babiker R."/>
            <person name="Drula E."/>
            <person name="Ayuso-Fernandez I."/>
            <person name="Pacheco R."/>
            <person name="Padilla G."/>
            <person name="Ferreira P."/>
            <person name="Barriuso J."/>
            <person name="Kellner H."/>
            <person name="Castanera R."/>
            <person name="Alfaro M."/>
            <person name="Ramirez L."/>
            <person name="Pisabarro A.G."/>
            <person name="Kuo A."/>
            <person name="Tritt A."/>
            <person name="Lipzen A."/>
            <person name="He G."/>
            <person name="Yan M."/>
            <person name="Ng V."/>
            <person name="Cullen D."/>
            <person name="Martin F."/>
            <person name="Rosso M.-N."/>
            <person name="Henrissat B."/>
            <person name="Hibbett D."/>
            <person name="Martinez A.T."/>
            <person name="Grigoriev I.V."/>
        </authorList>
    </citation>
    <scope>NUCLEOTIDE SEQUENCE</scope>
    <source>
        <strain evidence="1">AH 40177</strain>
    </source>
</reference>
<protein>
    <submittedName>
        <fullName evidence="1">Uncharacterized protein</fullName>
    </submittedName>
</protein>
<feature type="non-terminal residue" evidence="1">
    <location>
        <position position="1"/>
    </location>
</feature>
<dbReference type="EMBL" id="JADNRY010000108">
    <property type="protein sequence ID" value="KAF9065185.1"/>
    <property type="molecule type" value="Genomic_DNA"/>
</dbReference>
<gene>
    <name evidence="1" type="ORF">BDP27DRAFT_1229305</name>
</gene>
<proteinExistence type="predicted"/>
<keyword evidence="2" id="KW-1185">Reference proteome</keyword>
<dbReference type="AlphaFoldDB" id="A0A9P5PND2"/>
<evidence type="ECO:0000313" key="1">
    <source>
        <dbReference type="EMBL" id="KAF9065185.1"/>
    </source>
</evidence>
<comment type="caution">
    <text evidence="1">The sequence shown here is derived from an EMBL/GenBank/DDBJ whole genome shotgun (WGS) entry which is preliminary data.</text>
</comment>
<name>A0A9P5PND2_9AGAR</name>
<evidence type="ECO:0000313" key="2">
    <source>
        <dbReference type="Proteomes" id="UP000772434"/>
    </source>
</evidence>